<evidence type="ECO:0000313" key="1">
    <source>
        <dbReference type="EMBL" id="MBB6210480.1"/>
    </source>
</evidence>
<name>A0A7X0DLY9_NOVIT</name>
<dbReference type="AlphaFoldDB" id="A0A7X0DLY9"/>
<organism evidence="1 2">
    <name type="scientific">Novispirillum itersonii</name>
    <name type="common">Aquaspirillum itersonii</name>
    <dbReference type="NCBI Taxonomy" id="189"/>
    <lineage>
        <taxon>Bacteria</taxon>
        <taxon>Pseudomonadati</taxon>
        <taxon>Pseudomonadota</taxon>
        <taxon>Alphaproteobacteria</taxon>
        <taxon>Rhodospirillales</taxon>
        <taxon>Novispirillaceae</taxon>
        <taxon>Novispirillum</taxon>
    </lineage>
</organism>
<dbReference type="RefSeq" id="WP_184263316.1">
    <property type="nucleotide sequence ID" value="NZ_JACIIX010000006.1"/>
</dbReference>
<dbReference type="Gene3D" id="3.30.980.10">
    <property type="entry name" value="Threonyl-trna Synthetase, Chain A, domain 2"/>
    <property type="match status" value="1"/>
</dbReference>
<gene>
    <name evidence="1" type="ORF">FHS48_001896</name>
</gene>
<accession>A0A7X0DLY9</accession>
<comment type="caution">
    <text evidence="1">The sequence shown here is derived from an EMBL/GenBank/DDBJ whole genome shotgun (WGS) entry which is preliminary data.</text>
</comment>
<dbReference type="SUPFAM" id="SSF50447">
    <property type="entry name" value="Translation proteins"/>
    <property type="match status" value="1"/>
</dbReference>
<dbReference type="EMBL" id="JACIIX010000006">
    <property type="protein sequence ID" value="MBB6210480.1"/>
    <property type="molecule type" value="Genomic_DNA"/>
</dbReference>
<dbReference type="PANTHER" id="PTHR43462">
    <property type="entry name" value="ALANYL-TRNA EDITING PROTEIN"/>
    <property type="match status" value="1"/>
</dbReference>
<dbReference type="Proteomes" id="UP000544872">
    <property type="component" value="Unassembled WGS sequence"/>
</dbReference>
<proteinExistence type="predicted"/>
<dbReference type="InterPro" id="IPR051335">
    <property type="entry name" value="Alanyl-tRNA_Editing_Enzymes"/>
</dbReference>
<dbReference type="SUPFAM" id="SSF55186">
    <property type="entry name" value="ThrRS/AlaRS common domain"/>
    <property type="match status" value="1"/>
</dbReference>
<sequence>MTERLYFFSDALETTATVLSCTDAGDGIYAVVLDRSLFHPQGGGQPSDTGVLGGVRVLKVLSEGDTLRHITDGPVAPGPVTLRVEAAPRLLHSRLHSAGHVLAAAAAPSGWRAVKAHHWPGEGRVVFEAPPLTPVPDTAALTAATNALIGGGHQRVITPGPDGRQVGFGLLPATLCGGTHVTELSVIGPIRLTRISLKKGVLTVSYDVDLPPD</sequence>
<dbReference type="InterPro" id="IPR018163">
    <property type="entry name" value="Thr/Ala-tRNA-synth_IIc_edit"/>
</dbReference>
<keyword evidence="2" id="KW-1185">Reference proteome</keyword>
<reference evidence="1 2" key="1">
    <citation type="submission" date="2020-08" db="EMBL/GenBank/DDBJ databases">
        <title>Genomic Encyclopedia of Type Strains, Phase IV (KMG-IV): sequencing the most valuable type-strain genomes for metagenomic binning, comparative biology and taxonomic classification.</title>
        <authorList>
            <person name="Goeker M."/>
        </authorList>
    </citation>
    <scope>NUCLEOTIDE SEQUENCE [LARGE SCALE GENOMIC DNA]</scope>
    <source>
        <strain evidence="1 2">DSM 11590</strain>
    </source>
</reference>
<evidence type="ECO:0000313" key="2">
    <source>
        <dbReference type="Proteomes" id="UP000544872"/>
    </source>
</evidence>
<dbReference type="InterPro" id="IPR009000">
    <property type="entry name" value="Transl_B-barrel_sf"/>
</dbReference>
<protein>
    <submittedName>
        <fullName evidence="1">Ser-tRNA(Ala) deacylase AlaX</fullName>
    </submittedName>
</protein>
<dbReference type="PANTHER" id="PTHR43462:SF2">
    <property type="entry name" value="THREONYL AND ALANYL TRNA SYNTHETASE SECOND ADDITIONAL DOMAIN-CONTAINING PROTEIN"/>
    <property type="match status" value="1"/>
</dbReference>
<dbReference type="GO" id="GO:0000166">
    <property type="term" value="F:nucleotide binding"/>
    <property type="evidence" value="ECO:0007669"/>
    <property type="project" value="InterPro"/>
</dbReference>
<dbReference type="Gene3D" id="2.40.30.130">
    <property type="match status" value="1"/>
</dbReference>